<comment type="caution">
    <text evidence="2">The sequence shown here is derived from an EMBL/GenBank/DDBJ whole genome shotgun (WGS) entry which is preliminary data.</text>
</comment>
<dbReference type="Pfam" id="PF01370">
    <property type="entry name" value="Epimerase"/>
    <property type="match status" value="1"/>
</dbReference>
<keyword evidence="3" id="KW-1185">Reference proteome</keyword>
<protein>
    <submittedName>
        <fullName evidence="2">Nucleoside-diphosphate-sugar epimerase</fullName>
    </submittedName>
</protein>
<proteinExistence type="predicted"/>
<dbReference type="OrthoDB" id="9814124at2"/>
<dbReference type="EMBL" id="QGGV01000005">
    <property type="protein sequence ID" value="PWK56016.1"/>
    <property type="molecule type" value="Genomic_DNA"/>
</dbReference>
<dbReference type="InterPro" id="IPR036291">
    <property type="entry name" value="NAD(P)-bd_dom_sf"/>
</dbReference>
<gene>
    <name evidence="2" type="ORF">C8D95_10581</name>
</gene>
<dbReference type="AlphaFoldDB" id="A0A316G7U7"/>
<dbReference type="InterPro" id="IPR050177">
    <property type="entry name" value="Lipid_A_modif_metabolic_enz"/>
</dbReference>
<accession>A0A316G7U7</accession>
<evidence type="ECO:0000313" key="2">
    <source>
        <dbReference type="EMBL" id="PWK56016.1"/>
    </source>
</evidence>
<feature type="domain" description="NAD-dependent epimerase/dehydratase" evidence="1">
    <location>
        <begin position="4"/>
        <end position="222"/>
    </location>
</feature>
<dbReference type="InterPro" id="IPR001509">
    <property type="entry name" value="Epimerase_deHydtase"/>
</dbReference>
<name>A0A316G7U7_9RHOB</name>
<dbReference type="Gene3D" id="3.40.50.720">
    <property type="entry name" value="NAD(P)-binding Rossmann-like Domain"/>
    <property type="match status" value="1"/>
</dbReference>
<dbReference type="RefSeq" id="WP_109759458.1">
    <property type="nucleotide sequence ID" value="NZ_CP034588.1"/>
</dbReference>
<dbReference type="KEGG" id="salo:EF888_18195"/>
<organism evidence="2 3">
    <name type="scientific">Silicimonas algicola</name>
    <dbReference type="NCBI Taxonomy" id="1826607"/>
    <lineage>
        <taxon>Bacteria</taxon>
        <taxon>Pseudomonadati</taxon>
        <taxon>Pseudomonadota</taxon>
        <taxon>Alphaproteobacteria</taxon>
        <taxon>Rhodobacterales</taxon>
        <taxon>Paracoccaceae</taxon>
    </lineage>
</organism>
<evidence type="ECO:0000313" key="3">
    <source>
        <dbReference type="Proteomes" id="UP000245390"/>
    </source>
</evidence>
<dbReference type="PANTHER" id="PTHR43245:SF55">
    <property type="entry name" value="NAD(P)-BINDING DOMAIN-CONTAINING PROTEIN"/>
    <property type="match status" value="1"/>
</dbReference>
<reference evidence="2 3" key="1">
    <citation type="submission" date="2018-05" db="EMBL/GenBank/DDBJ databases">
        <title>Genomic Encyclopedia of Type Strains, Phase IV (KMG-IV): sequencing the most valuable type-strain genomes for metagenomic binning, comparative biology and taxonomic classification.</title>
        <authorList>
            <person name="Goeker M."/>
        </authorList>
    </citation>
    <scope>NUCLEOTIDE SEQUENCE [LARGE SCALE GENOMIC DNA]</scope>
    <source>
        <strain evidence="2 3">DSM 103371</strain>
    </source>
</reference>
<evidence type="ECO:0000259" key="1">
    <source>
        <dbReference type="Pfam" id="PF01370"/>
    </source>
</evidence>
<sequence>MKVALTGATGLVGHPVLRRLLGAGHEVTAFGRRPPDFGSRHRPWDLDTAADLAGMNALVHAAFSHVPGRYRGGEGEDPDGFRRTNLHGTVALFEAARKAGVGRVVFLSSRAVYGTHPPGTLLDETMTPEPDTLYGEVKLEAERALSAMSSKDFEVAVVRATGIYGPPVPNVPHKWAQLFQDHDEGVPISPRAGTEVHADDLARAILRLLEAPSEALEPVVFNASDFTLDRRELLDLYACLKGIPARLPDAADRAAVCAPGTQRLRRLGWSPMGPGALPATLRALLSA</sequence>
<dbReference type="PANTHER" id="PTHR43245">
    <property type="entry name" value="BIFUNCTIONAL POLYMYXIN RESISTANCE PROTEIN ARNA"/>
    <property type="match status" value="1"/>
</dbReference>
<dbReference type="Proteomes" id="UP000245390">
    <property type="component" value="Unassembled WGS sequence"/>
</dbReference>
<dbReference type="SUPFAM" id="SSF51735">
    <property type="entry name" value="NAD(P)-binding Rossmann-fold domains"/>
    <property type="match status" value="1"/>
</dbReference>